<feature type="transmembrane region" description="Helical" evidence="2">
    <location>
        <begin position="321"/>
        <end position="342"/>
    </location>
</feature>
<feature type="transmembrane region" description="Helical" evidence="2">
    <location>
        <begin position="379"/>
        <end position="397"/>
    </location>
</feature>
<dbReference type="InterPro" id="IPR025403">
    <property type="entry name" value="TgpA-like_C"/>
</dbReference>
<dbReference type="EMBL" id="WOYG01000001">
    <property type="protein sequence ID" value="NLV10404.1"/>
    <property type="molecule type" value="Genomic_DNA"/>
</dbReference>
<protein>
    <submittedName>
        <fullName evidence="4">DUF4129 domain-containing protein</fullName>
    </submittedName>
</protein>
<evidence type="ECO:0000259" key="3">
    <source>
        <dbReference type="Pfam" id="PF13559"/>
    </source>
</evidence>
<feature type="transmembrane region" description="Helical" evidence="2">
    <location>
        <begin position="354"/>
        <end position="373"/>
    </location>
</feature>
<gene>
    <name evidence="4" type="ORF">GOC74_10740</name>
</gene>
<keyword evidence="2" id="KW-0812">Transmembrane</keyword>
<accession>A0A847UFZ0</accession>
<keyword evidence="2" id="KW-1133">Transmembrane helix</keyword>
<evidence type="ECO:0000313" key="5">
    <source>
        <dbReference type="Proteomes" id="UP000608662"/>
    </source>
</evidence>
<proteinExistence type="predicted"/>
<feature type="region of interest" description="Disordered" evidence="1">
    <location>
        <begin position="487"/>
        <end position="508"/>
    </location>
</feature>
<name>A0A847UFZ0_9EURY</name>
<dbReference type="AlphaFoldDB" id="A0A847UFZ0"/>
<dbReference type="Proteomes" id="UP000608662">
    <property type="component" value="Unassembled WGS sequence"/>
</dbReference>
<dbReference type="OrthoDB" id="206550at2157"/>
<feature type="domain" description="Protein-glutamine gamma-glutamyltransferase-like C-terminal" evidence="3">
    <location>
        <begin position="516"/>
        <end position="583"/>
    </location>
</feature>
<evidence type="ECO:0000256" key="2">
    <source>
        <dbReference type="SAM" id="Phobius"/>
    </source>
</evidence>
<dbReference type="RefSeq" id="WP_170094102.1">
    <property type="nucleotide sequence ID" value="NZ_WOYG01000001.1"/>
</dbReference>
<evidence type="ECO:0000313" key="4">
    <source>
        <dbReference type="EMBL" id="NLV10404.1"/>
    </source>
</evidence>
<organism evidence="4 5">
    <name type="scientific">Halomicrobium mukohataei</name>
    <dbReference type="NCBI Taxonomy" id="57705"/>
    <lineage>
        <taxon>Archaea</taxon>
        <taxon>Methanobacteriati</taxon>
        <taxon>Methanobacteriota</taxon>
        <taxon>Stenosarchaea group</taxon>
        <taxon>Halobacteria</taxon>
        <taxon>Halobacteriales</taxon>
        <taxon>Haloarculaceae</taxon>
        <taxon>Halomicrobium</taxon>
    </lineage>
</organism>
<reference evidence="4" key="1">
    <citation type="submission" date="2019-12" db="EMBL/GenBank/DDBJ databases">
        <title>Whole-genome sequence of Halomicrobium mukohataei pws1.</title>
        <authorList>
            <person name="Verma D.K."/>
            <person name="Gopal K."/>
            <person name="Prasad E.S."/>
        </authorList>
    </citation>
    <scope>NUCLEOTIDE SEQUENCE</scope>
    <source>
        <strain evidence="4">Pws1</strain>
    </source>
</reference>
<sequence>MVPTHRTASRTNAPTRQLLIVATCVVGLLVAAAAMPATAPQPTPPDFLNGESDCQILFSEDPVAGHELTTTVLYDEEPVSDSPVWFNGERVGRTDEDGQVVGTVPYEQTLQVRVELPGGGSCAASIDTGDSDAPLKTVDRSGLGVAALDGVAQQQAQNGSGAYPVRGRIDLSVDEQPYPGETTTLRATIQGNPVADATVSVDGRTIGRTDADGTIEIRAPIEGDRTLTVHVERGAFERETEIVVLRLDATIRTDALLPLPGQSATVAARLGDRPAVNATALVGGERLGRTDADGHVEMTLPADPTARLTVATADQVATTPVLLAFAPTILLTLLAVLALVGVPAAGYSIAGRRGMAIGSGVAVSVLALAYVFLRFGRTIALLGSLALLAVVGLAAFLRSDYSALQAARATAGWFRRLGRRLAADGLWLSGRLEAAVGSLERRLRRLRDRLTGPDATPLADAGRWLTSLPARLVAFVRALARGPSRLFDSEESDHDDLAGESGHADGETTLSRRAQFRRVWRAFAGRVAPETWPRRTAGEVSRRAIDRGLSPGPVRELTDTFRAVEYGDESLTDGQVERARAALNEIRDESEEGSA</sequence>
<keyword evidence="2" id="KW-0472">Membrane</keyword>
<evidence type="ECO:0000256" key="1">
    <source>
        <dbReference type="SAM" id="MobiDB-lite"/>
    </source>
</evidence>
<dbReference type="Pfam" id="PF13559">
    <property type="entry name" value="DUF4129"/>
    <property type="match status" value="1"/>
</dbReference>
<comment type="caution">
    <text evidence="4">The sequence shown here is derived from an EMBL/GenBank/DDBJ whole genome shotgun (WGS) entry which is preliminary data.</text>
</comment>